<dbReference type="Gene3D" id="1.10.630.10">
    <property type="entry name" value="Cytochrome P450"/>
    <property type="match status" value="1"/>
</dbReference>
<dbReference type="GO" id="GO:0020037">
    <property type="term" value="F:heme binding"/>
    <property type="evidence" value="ECO:0007669"/>
    <property type="project" value="InterPro"/>
</dbReference>
<proteinExistence type="inferred from homology"/>
<dbReference type="InterPro" id="IPR002397">
    <property type="entry name" value="Cyt_P450_B"/>
</dbReference>
<dbReference type="EMBL" id="CP044543">
    <property type="protein sequence ID" value="QFI71470.1"/>
    <property type="molecule type" value="Genomic_DNA"/>
</dbReference>
<sequence>MTIEGSASVMPNPAFRKSVGDGHAAIDLKDPDFHSRPDQYQLLKQLRDNDPIYWNPEVGGPGFWAVTRFDDVEAVTRARDVFSTDYRRGGMRIFDAKDVTANPRPDIFAIDPPDHTTFRKAFQPVFSAEAVATFKDRARQRIRRLIAGIAPRGRAEFVSEIANPVAAGLLTDLLEVPEADGTTLMTWSNAMIGDDDDDYVPSIDHRIQCVRALDRYVEALIKERAGSDRTDFLTVVTRLTIDNKPLDLDALCENFASFVVAANETTRHTMTRSIVALTENPSERAKLQADPALVPQATKEFVRWATPLIHARRTATRDTVLAGQNIREGDKVVLWYKSANRDDSRWPDAMQFKVDRYCSKDAPNHISFGSGINHCLGWRYAEMQITILFEELLATLPDIHAIGAPKLLRSNFIAGIKALDVAFTPVGRPA</sequence>
<comment type="cofactor">
    <cofactor evidence="1">
        <name>heme</name>
        <dbReference type="ChEBI" id="CHEBI:30413"/>
    </cofactor>
</comment>
<dbReference type="PANTHER" id="PTHR46696">
    <property type="entry name" value="P450, PUTATIVE (EUROFUNG)-RELATED"/>
    <property type="match status" value="1"/>
</dbReference>
<dbReference type="Pfam" id="PF00067">
    <property type="entry name" value="p450"/>
    <property type="match status" value="1"/>
</dbReference>
<dbReference type="PANTHER" id="PTHR46696:SF1">
    <property type="entry name" value="CYTOCHROME P450 YJIB-RELATED"/>
    <property type="match status" value="1"/>
</dbReference>
<dbReference type="RefSeq" id="WP_151642374.1">
    <property type="nucleotide sequence ID" value="NZ_JANTYR010000001.1"/>
</dbReference>
<dbReference type="KEGG" id="bbet:F8237_03250"/>
<dbReference type="OrthoDB" id="9801155at2"/>
<reference evidence="4" key="1">
    <citation type="submission" date="2019-10" db="EMBL/GenBank/DDBJ databases">
        <title>Complete Genome Sequence of Bradyrhizobium betae type strain PL7HG1T.</title>
        <authorList>
            <person name="Bromfield E.S.P."/>
            <person name="Cloutier S."/>
        </authorList>
    </citation>
    <scope>NUCLEOTIDE SEQUENCE [LARGE SCALE GENOMIC DNA]</scope>
    <source>
        <strain evidence="4">PL7HG1</strain>
    </source>
</reference>
<dbReference type="InterPro" id="IPR001128">
    <property type="entry name" value="Cyt_P450"/>
</dbReference>
<comment type="similarity">
    <text evidence="2">Belongs to the cytochrome P450 family.</text>
</comment>
<dbReference type="GO" id="GO:0004497">
    <property type="term" value="F:monooxygenase activity"/>
    <property type="evidence" value="ECO:0007669"/>
    <property type="project" value="InterPro"/>
</dbReference>
<organism evidence="3 4">
    <name type="scientific">Bradyrhizobium betae</name>
    <dbReference type="NCBI Taxonomy" id="244734"/>
    <lineage>
        <taxon>Bacteria</taxon>
        <taxon>Pseudomonadati</taxon>
        <taxon>Pseudomonadota</taxon>
        <taxon>Alphaproteobacteria</taxon>
        <taxon>Hyphomicrobiales</taxon>
        <taxon>Nitrobacteraceae</taxon>
        <taxon>Bradyrhizobium</taxon>
    </lineage>
</organism>
<evidence type="ECO:0000256" key="1">
    <source>
        <dbReference type="ARBA" id="ARBA00001971"/>
    </source>
</evidence>
<dbReference type="SUPFAM" id="SSF48264">
    <property type="entry name" value="Cytochrome P450"/>
    <property type="match status" value="1"/>
</dbReference>
<dbReference type="AlphaFoldDB" id="A0A5P6NZJ9"/>
<protein>
    <submittedName>
        <fullName evidence="3">Cytochrome P450</fullName>
    </submittedName>
</protein>
<evidence type="ECO:0000313" key="4">
    <source>
        <dbReference type="Proteomes" id="UP000325641"/>
    </source>
</evidence>
<gene>
    <name evidence="3" type="ORF">F8237_03250</name>
</gene>
<dbReference type="GO" id="GO:0005506">
    <property type="term" value="F:iron ion binding"/>
    <property type="evidence" value="ECO:0007669"/>
    <property type="project" value="InterPro"/>
</dbReference>
<evidence type="ECO:0000256" key="2">
    <source>
        <dbReference type="ARBA" id="ARBA00010617"/>
    </source>
</evidence>
<dbReference type="PRINTS" id="PR00359">
    <property type="entry name" value="BP450"/>
</dbReference>
<dbReference type="GO" id="GO:0016705">
    <property type="term" value="F:oxidoreductase activity, acting on paired donors, with incorporation or reduction of molecular oxygen"/>
    <property type="evidence" value="ECO:0007669"/>
    <property type="project" value="InterPro"/>
</dbReference>
<accession>A0A5P6NZJ9</accession>
<dbReference type="InterPro" id="IPR036396">
    <property type="entry name" value="Cyt_P450_sf"/>
</dbReference>
<evidence type="ECO:0000313" key="3">
    <source>
        <dbReference type="EMBL" id="QFI71470.1"/>
    </source>
</evidence>
<dbReference type="Proteomes" id="UP000325641">
    <property type="component" value="Chromosome"/>
</dbReference>
<name>A0A5P6NZJ9_9BRAD</name>